<sequence length="104" mass="11562">MTKKARIAELERKVAELERKAREPIIIKVAPVIVPVAVPEPAPLWPWPPYPYEPCRRWRPYDYITTGDPVPQYHYTTAGDTAGPLNLGFPSVAGPEGTIISLIG</sequence>
<reference evidence="1" key="1">
    <citation type="journal article" date="2015" name="Nature">
        <title>Complex archaea that bridge the gap between prokaryotes and eukaryotes.</title>
        <authorList>
            <person name="Spang A."/>
            <person name="Saw J.H."/>
            <person name="Jorgensen S.L."/>
            <person name="Zaremba-Niedzwiedzka K."/>
            <person name="Martijn J."/>
            <person name="Lind A.E."/>
            <person name="van Eijk R."/>
            <person name="Schleper C."/>
            <person name="Guy L."/>
            <person name="Ettema T.J."/>
        </authorList>
    </citation>
    <scope>NUCLEOTIDE SEQUENCE</scope>
</reference>
<dbReference type="EMBL" id="LAZR01000585">
    <property type="protein sequence ID" value="KKN63593.1"/>
    <property type="molecule type" value="Genomic_DNA"/>
</dbReference>
<protein>
    <submittedName>
        <fullName evidence="1">Uncharacterized protein</fullName>
    </submittedName>
</protein>
<comment type="caution">
    <text evidence="1">The sequence shown here is derived from an EMBL/GenBank/DDBJ whole genome shotgun (WGS) entry which is preliminary data.</text>
</comment>
<dbReference type="AlphaFoldDB" id="A0A0F9VCQ4"/>
<proteinExistence type="predicted"/>
<gene>
    <name evidence="1" type="ORF">LCGC14_0500410</name>
</gene>
<accession>A0A0F9VCQ4</accession>
<evidence type="ECO:0000313" key="1">
    <source>
        <dbReference type="EMBL" id="KKN63593.1"/>
    </source>
</evidence>
<dbReference type="CDD" id="cd14686">
    <property type="entry name" value="bZIP"/>
    <property type="match status" value="1"/>
</dbReference>
<organism evidence="1">
    <name type="scientific">marine sediment metagenome</name>
    <dbReference type="NCBI Taxonomy" id="412755"/>
    <lineage>
        <taxon>unclassified sequences</taxon>
        <taxon>metagenomes</taxon>
        <taxon>ecological metagenomes</taxon>
    </lineage>
</organism>
<name>A0A0F9VCQ4_9ZZZZ</name>